<evidence type="ECO:0000313" key="2">
    <source>
        <dbReference type="EMBL" id="THU64856.1"/>
    </source>
</evidence>
<proteinExistence type="predicted"/>
<organism evidence="2 3">
    <name type="scientific">Musa balbisiana</name>
    <name type="common">Banana</name>
    <dbReference type="NCBI Taxonomy" id="52838"/>
    <lineage>
        <taxon>Eukaryota</taxon>
        <taxon>Viridiplantae</taxon>
        <taxon>Streptophyta</taxon>
        <taxon>Embryophyta</taxon>
        <taxon>Tracheophyta</taxon>
        <taxon>Spermatophyta</taxon>
        <taxon>Magnoliopsida</taxon>
        <taxon>Liliopsida</taxon>
        <taxon>Zingiberales</taxon>
        <taxon>Musaceae</taxon>
        <taxon>Musa</taxon>
    </lineage>
</organism>
<protein>
    <submittedName>
        <fullName evidence="2">Uncharacterized protein</fullName>
    </submittedName>
</protein>
<keyword evidence="3" id="KW-1185">Reference proteome</keyword>
<keyword evidence="1" id="KW-0812">Transmembrane</keyword>
<evidence type="ECO:0000256" key="1">
    <source>
        <dbReference type="SAM" id="Phobius"/>
    </source>
</evidence>
<dbReference type="Proteomes" id="UP000317650">
    <property type="component" value="Chromosome 1"/>
</dbReference>
<comment type="caution">
    <text evidence="2">The sequence shown here is derived from an EMBL/GenBank/DDBJ whole genome shotgun (WGS) entry which is preliminary data.</text>
</comment>
<gene>
    <name evidence="2" type="ORF">C4D60_Mb01t30880</name>
</gene>
<sequence length="119" mass="12839">MIDVRSSRVHGQLDRKKEAIDGDVVTTRSWKATCDHYIPGRTKHGFVLRTIALPLRLSGSSSSSPAMGKVCCAAEDNGNGGMDLLSVLVVVTLTLVVMVICSPPRRRCAVVTVRPSRCC</sequence>
<accession>A0A4S8JRY9</accession>
<reference evidence="2 3" key="1">
    <citation type="journal article" date="2019" name="Nat. Plants">
        <title>Genome sequencing of Musa balbisiana reveals subgenome evolution and function divergence in polyploid bananas.</title>
        <authorList>
            <person name="Yao X."/>
        </authorList>
    </citation>
    <scope>NUCLEOTIDE SEQUENCE [LARGE SCALE GENOMIC DNA]</scope>
    <source>
        <strain evidence="3">cv. DH-PKW</strain>
        <tissue evidence="2">Leaves</tissue>
    </source>
</reference>
<dbReference type="AlphaFoldDB" id="A0A4S8JRY9"/>
<name>A0A4S8JRY9_MUSBA</name>
<keyword evidence="1" id="KW-1133">Transmembrane helix</keyword>
<feature type="transmembrane region" description="Helical" evidence="1">
    <location>
        <begin position="84"/>
        <end position="101"/>
    </location>
</feature>
<evidence type="ECO:0000313" key="3">
    <source>
        <dbReference type="Proteomes" id="UP000317650"/>
    </source>
</evidence>
<keyword evidence="1" id="KW-0472">Membrane</keyword>
<dbReference type="EMBL" id="PYDT01000004">
    <property type="protein sequence ID" value="THU64856.1"/>
    <property type="molecule type" value="Genomic_DNA"/>
</dbReference>